<comment type="caution">
    <text evidence="2">The sequence shown here is derived from an EMBL/GenBank/DDBJ whole genome shotgun (WGS) entry which is preliminary data.</text>
</comment>
<dbReference type="Proteomes" id="UP001244490">
    <property type="component" value="Unassembled WGS sequence"/>
</dbReference>
<sequence length="84" mass="9261">HPTCKGKFLKGTLRRPLNEFTPYNKNVAIAYASRKLIIDQSPWAKATIDAIFVNLGLNTTNESMNISTPIGIGNTIANTITRSR</sequence>
<evidence type="ECO:0000313" key="3">
    <source>
        <dbReference type="Proteomes" id="UP001244490"/>
    </source>
</evidence>
<feature type="non-terminal residue" evidence="2">
    <location>
        <position position="1"/>
    </location>
</feature>
<dbReference type="RefSeq" id="WP_305202590.1">
    <property type="nucleotide sequence ID" value="NZ_JAUUIA010000871.1"/>
</dbReference>
<gene>
    <name evidence="2" type="ORF">Q6294_31790</name>
</gene>
<evidence type="ECO:0000259" key="1">
    <source>
        <dbReference type="Pfam" id="PF21167"/>
    </source>
</evidence>
<dbReference type="AlphaFoldDB" id="A0AAW8APQ5"/>
<proteinExistence type="predicted"/>
<dbReference type="InterPro" id="IPR049283">
    <property type="entry name" value="DUF6851"/>
</dbReference>
<feature type="non-terminal residue" evidence="2">
    <location>
        <position position="84"/>
    </location>
</feature>
<feature type="domain" description="DUF6851" evidence="1">
    <location>
        <begin position="10"/>
        <end position="82"/>
    </location>
</feature>
<evidence type="ECO:0000313" key="2">
    <source>
        <dbReference type="EMBL" id="MDP0971528.1"/>
    </source>
</evidence>
<organism evidence="2 3">
    <name type="scientific">Klebsiella pneumoniae</name>
    <dbReference type="NCBI Taxonomy" id="573"/>
    <lineage>
        <taxon>Bacteria</taxon>
        <taxon>Pseudomonadati</taxon>
        <taxon>Pseudomonadota</taxon>
        <taxon>Gammaproteobacteria</taxon>
        <taxon>Enterobacterales</taxon>
        <taxon>Enterobacteriaceae</taxon>
        <taxon>Klebsiella/Raoultella group</taxon>
        <taxon>Klebsiella</taxon>
        <taxon>Klebsiella pneumoniae complex</taxon>
    </lineage>
</organism>
<name>A0AAW8APQ5_KLEPN</name>
<dbReference type="Pfam" id="PF21167">
    <property type="entry name" value="DUF6851"/>
    <property type="match status" value="1"/>
</dbReference>
<protein>
    <recommendedName>
        <fullName evidence="1">DUF6851 domain-containing protein</fullName>
    </recommendedName>
</protein>
<accession>A0AAW8APQ5</accession>
<reference evidence="2" key="1">
    <citation type="submission" date="2023-07" db="EMBL/GenBank/DDBJ databases">
        <authorList>
            <person name="Peng Z."/>
        </authorList>
    </citation>
    <scope>NUCLEOTIDE SEQUENCE</scope>
    <source>
        <strain evidence="2">KP219</strain>
    </source>
</reference>
<dbReference type="EMBL" id="JAUUIA010000871">
    <property type="protein sequence ID" value="MDP0971528.1"/>
    <property type="molecule type" value="Genomic_DNA"/>
</dbReference>